<keyword evidence="5 7" id="KW-1133">Transmembrane helix</keyword>
<dbReference type="InterPro" id="IPR030802">
    <property type="entry name" value="Permease_MalE"/>
</dbReference>
<evidence type="ECO:0000313" key="9">
    <source>
        <dbReference type="Proteomes" id="UP000000602"/>
    </source>
</evidence>
<dbReference type="RefSeq" id="WP_011189529.1">
    <property type="nucleotide sequence ID" value="NC_006138.1"/>
</dbReference>
<reference evidence="9" key="1">
    <citation type="journal article" date="2004" name="Environ. Microbiol.">
        <title>The genome of Desulfotalea psychrophila, a sulfate-reducing bacterium from permanently cold Arctic sediments.</title>
        <authorList>
            <person name="Rabus R."/>
            <person name="Ruepp A."/>
            <person name="Frickey T."/>
            <person name="Rattei T."/>
            <person name="Fartmann B."/>
            <person name="Stark M."/>
            <person name="Bauer M."/>
            <person name="Zibat A."/>
            <person name="Lombardot T."/>
            <person name="Becker I."/>
            <person name="Amann J."/>
            <person name="Gellner K."/>
            <person name="Teeling H."/>
            <person name="Leuschner W.D."/>
            <person name="Gloeckner F.-O."/>
            <person name="Lupas A.N."/>
            <person name="Amann R."/>
            <person name="Klenk H.-P."/>
        </authorList>
    </citation>
    <scope>NUCLEOTIDE SEQUENCE [LARGE SCALE GENOMIC DNA]</scope>
    <source>
        <strain evidence="9">DSM 12343 / LSv54</strain>
    </source>
</reference>
<keyword evidence="9" id="KW-1185">Reference proteome</keyword>
<evidence type="ECO:0000256" key="1">
    <source>
        <dbReference type="ARBA" id="ARBA00004141"/>
    </source>
</evidence>
<dbReference type="HOGENOM" id="CLU_045686_1_1_7"/>
<dbReference type="Proteomes" id="UP000000602">
    <property type="component" value="Chromosome"/>
</dbReference>
<evidence type="ECO:0000256" key="2">
    <source>
        <dbReference type="ARBA" id="ARBA00007556"/>
    </source>
</evidence>
<comment type="similarity">
    <text evidence="2 7">Belongs to the MlaE permease family.</text>
</comment>
<dbReference type="GO" id="GO:0043190">
    <property type="term" value="C:ATP-binding cassette (ABC) transporter complex"/>
    <property type="evidence" value="ECO:0007669"/>
    <property type="project" value="InterPro"/>
</dbReference>
<keyword evidence="6 7" id="KW-0472">Membrane</keyword>
<dbReference type="KEGG" id="dps:DP2288"/>
<name>Q6AKV8_DESPS</name>
<gene>
    <name evidence="8" type="ordered locus">DP2288</name>
</gene>
<dbReference type="OrthoDB" id="9805022at2"/>
<evidence type="ECO:0000256" key="4">
    <source>
        <dbReference type="ARBA" id="ARBA00022692"/>
    </source>
</evidence>
<dbReference type="PANTHER" id="PTHR30188">
    <property type="entry name" value="ABC TRANSPORTER PERMEASE PROTEIN-RELATED"/>
    <property type="match status" value="1"/>
</dbReference>
<feature type="transmembrane region" description="Helical" evidence="7">
    <location>
        <begin position="205"/>
        <end position="222"/>
    </location>
</feature>
<evidence type="ECO:0000256" key="3">
    <source>
        <dbReference type="ARBA" id="ARBA00022448"/>
    </source>
</evidence>
<dbReference type="InterPro" id="IPR003453">
    <property type="entry name" value="ABC_MlaE_roteobac"/>
</dbReference>
<dbReference type="NCBIfam" id="TIGR00056">
    <property type="entry name" value="MlaE family lipid ABC transporter permease subunit"/>
    <property type="match status" value="1"/>
</dbReference>
<dbReference type="PANTHER" id="PTHR30188:SF4">
    <property type="entry name" value="PROTEIN TRIGALACTOSYLDIACYLGLYCEROL 1, CHLOROPLASTIC"/>
    <property type="match status" value="1"/>
</dbReference>
<feature type="transmembrane region" description="Helical" evidence="7">
    <location>
        <begin position="57"/>
        <end position="79"/>
    </location>
</feature>
<accession>Q6AKV8</accession>
<feature type="transmembrane region" description="Helical" evidence="7">
    <location>
        <begin position="242"/>
        <end position="261"/>
    </location>
</feature>
<evidence type="ECO:0000256" key="6">
    <source>
        <dbReference type="ARBA" id="ARBA00023136"/>
    </source>
</evidence>
<keyword evidence="4 7" id="KW-0812">Transmembrane</keyword>
<dbReference type="Pfam" id="PF02405">
    <property type="entry name" value="MlaE"/>
    <property type="match status" value="1"/>
</dbReference>
<dbReference type="AlphaFoldDB" id="Q6AKV8"/>
<dbReference type="EMBL" id="CR522870">
    <property type="protein sequence ID" value="CAG37017.1"/>
    <property type="molecule type" value="Genomic_DNA"/>
</dbReference>
<proteinExistence type="inferred from homology"/>
<dbReference type="eggNOG" id="COG0767">
    <property type="taxonomic scope" value="Bacteria"/>
</dbReference>
<organism evidence="8 9">
    <name type="scientific">Desulfotalea psychrophila (strain LSv54 / DSM 12343)</name>
    <dbReference type="NCBI Taxonomy" id="177439"/>
    <lineage>
        <taxon>Bacteria</taxon>
        <taxon>Pseudomonadati</taxon>
        <taxon>Thermodesulfobacteriota</taxon>
        <taxon>Desulfobulbia</taxon>
        <taxon>Desulfobulbales</taxon>
        <taxon>Desulfocapsaceae</taxon>
        <taxon>Desulfotalea</taxon>
    </lineage>
</organism>
<comment type="caution">
    <text evidence="7">Lacks conserved residue(s) required for the propagation of feature annotation.</text>
</comment>
<keyword evidence="3" id="KW-0813">Transport</keyword>
<evidence type="ECO:0000256" key="7">
    <source>
        <dbReference type="RuleBase" id="RU362044"/>
    </source>
</evidence>
<feature type="transmembrane region" description="Helical" evidence="7">
    <location>
        <begin position="20"/>
        <end position="36"/>
    </location>
</feature>
<comment type="subcellular location">
    <subcellularLocation>
        <location evidence="1">Membrane</location>
        <topology evidence="1">Multi-pass membrane protein</topology>
    </subcellularLocation>
</comment>
<evidence type="ECO:0000256" key="5">
    <source>
        <dbReference type="ARBA" id="ARBA00022989"/>
    </source>
</evidence>
<protein>
    <submittedName>
        <fullName evidence="8">Related to toluene ABC-transporter, permease protein</fullName>
    </submittedName>
</protein>
<dbReference type="GO" id="GO:0005548">
    <property type="term" value="F:phospholipid transporter activity"/>
    <property type="evidence" value="ECO:0007669"/>
    <property type="project" value="TreeGrafter"/>
</dbReference>
<evidence type="ECO:0000313" key="8">
    <source>
        <dbReference type="EMBL" id="CAG37017.1"/>
    </source>
</evidence>
<dbReference type="STRING" id="177439.DP2288"/>
<sequence length="262" mass="28643">MLTFKVEEIGSWAIDRVTNLGRFCLFLLTGIGQIFQKPFQIFRIVENIWFIGTKSMAVVILTGFFTGMVLALQGYYALAKFGSAGMLGSAVALTLIRELGPVLTAIMITARAGSAMAAEIGTMRISEQLDALQTMDINPVKFVFSPRLIASIICFPLLTSIFDVVGIFGGLFIATTLKVNGYIYMYRVHESVVMEDIRSGIIKSLVFAVVVVSTCCFKGYYAHIQKEGGFGSRAVSLATTNAVVSSSVLILIYDYLITYILL</sequence>